<name>M3FVS8_9LEPT</name>
<dbReference type="AlphaFoldDB" id="M3FVS8"/>
<gene>
    <name evidence="1" type="ORF">LEP1GSC188_3203</name>
</gene>
<accession>M3FVS8</accession>
<sequence>MLKIWIMPIFICFSLGIFAEKSNPILIKKNIIKRIIIRKKNPYL</sequence>
<reference evidence="1 2" key="1">
    <citation type="submission" date="2013-01" db="EMBL/GenBank/DDBJ databases">
        <authorList>
            <person name="Harkins D.M."/>
            <person name="Durkin A.S."/>
            <person name="Brinkac L.M."/>
            <person name="Haft D.H."/>
            <person name="Selengut J.D."/>
            <person name="Sanka R."/>
            <person name="DePew J."/>
            <person name="Purushe J."/>
            <person name="Tulsiani S.M."/>
            <person name="Graham G.C."/>
            <person name="Burns M.-A."/>
            <person name="Dohnt M.F."/>
            <person name="Smythe L.D."/>
            <person name="McKay D.B."/>
            <person name="Craig S.B."/>
            <person name="Vinetz J.M."/>
            <person name="Sutton G.G."/>
            <person name="Nierman W.C."/>
            <person name="Fouts D.E."/>
        </authorList>
    </citation>
    <scope>NUCLEOTIDE SEQUENCE [LARGE SCALE GENOMIC DNA]</scope>
    <source>
        <strain evidence="1 2">LT2116</strain>
    </source>
</reference>
<organism evidence="1 2">
    <name type="scientific">Leptospira weilii serovar Topaz str. LT2116</name>
    <dbReference type="NCBI Taxonomy" id="1088540"/>
    <lineage>
        <taxon>Bacteria</taxon>
        <taxon>Pseudomonadati</taxon>
        <taxon>Spirochaetota</taxon>
        <taxon>Spirochaetia</taxon>
        <taxon>Leptospirales</taxon>
        <taxon>Leptospiraceae</taxon>
        <taxon>Leptospira</taxon>
    </lineage>
</organism>
<protein>
    <submittedName>
        <fullName evidence="1">Uncharacterized protein</fullName>
    </submittedName>
</protein>
<dbReference type="EMBL" id="AHOR02000003">
    <property type="protein sequence ID" value="EMF84367.1"/>
    <property type="molecule type" value="Genomic_DNA"/>
</dbReference>
<dbReference type="Proteomes" id="UP000011770">
    <property type="component" value="Unassembled WGS sequence"/>
</dbReference>
<evidence type="ECO:0000313" key="1">
    <source>
        <dbReference type="EMBL" id="EMF84367.1"/>
    </source>
</evidence>
<evidence type="ECO:0000313" key="2">
    <source>
        <dbReference type="Proteomes" id="UP000011770"/>
    </source>
</evidence>
<proteinExistence type="predicted"/>
<comment type="caution">
    <text evidence="1">The sequence shown here is derived from an EMBL/GenBank/DDBJ whole genome shotgun (WGS) entry which is preliminary data.</text>
</comment>